<evidence type="ECO:0000313" key="1">
    <source>
        <dbReference type="EMBL" id="ROT38676.1"/>
    </source>
</evidence>
<protein>
    <submittedName>
        <fullName evidence="1">Uncharacterized protein</fullName>
    </submittedName>
</protein>
<proteinExistence type="predicted"/>
<sequence length="81" mass="8701">MISAANAALFAVSVSLIIPYPAPEFTNPIPPSPSRPPAKLVPLFVSLSPWRTEAATVVFSTKRHQAEISRESKAGAQQDDK</sequence>
<accession>A0A3N2PWB6</accession>
<organism evidence="1 2">
    <name type="scientific">Sodiomyces alkalinus (strain CBS 110278 / VKM F-3762 / F11)</name>
    <name type="common">Alkaliphilic filamentous fungus</name>
    <dbReference type="NCBI Taxonomy" id="1314773"/>
    <lineage>
        <taxon>Eukaryota</taxon>
        <taxon>Fungi</taxon>
        <taxon>Dikarya</taxon>
        <taxon>Ascomycota</taxon>
        <taxon>Pezizomycotina</taxon>
        <taxon>Sordariomycetes</taxon>
        <taxon>Hypocreomycetidae</taxon>
        <taxon>Glomerellales</taxon>
        <taxon>Plectosphaerellaceae</taxon>
        <taxon>Sodiomyces</taxon>
    </lineage>
</organism>
<dbReference type="EMBL" id="ML119055">
    <property type="protein sequence ID" value="ROT38676.1"/>
    <property type="molecule type" value="Genomic_DNA"/>
</dbReference>
<evidence type="ECO:0000313" key="2">
    <source>
        <dbReference type="Proteomes" id="UP000272025"/>
    </source>
</evidence>
<reference evidence="1 2" key="1">
    <citation type="journal article" date="2018" name="Mol. Ecol.">
        <title>The obligate alkalophilic soda-lake fungus Sodiomyces alkalinus has shifted to a protein diet.</title>
        <authorList>
            <person name="Grum-Grzhimaylo A.A."/>
            <person name="Falkoski D.L."/>
            <person name="van den Heuvel J."/>
            <person name="Valero-Jimenez C.A."/>
            <person name="Min B."/>
            <person name="Choi I.G."/>
            <person name="Lipzen A."/>
            <person name="Daum C.G."/>
            <person name="Aanen D.K."/>
            <person name="Tsang A."/>
            <person name="Henrissat B."/>
            <person name="Bilanenko E.N."/>
            <person name="de Vries R.P."/>
            <person name="van Kan J.A.L."/>
            <person name="Grigoriev I.V."/>
            <person name="Debets A.J.M."/>
        </authorList>
    </citation>
    <scope>NUCLEOTIDE SEQUENCE [LARGE SCALE GENOMIC DNA]</scope>
    <source>
        <strain evidence="1 2">F11</strain>
    </source>
</reference>
<name>A0A3N2PWB6_SODAK</name>
<dbReference type="Proteomes" id="UP000272025">
    <property type="component" value="Unassembled WGS sequence"/>
</dbReference>
<dbReference type="GeneID" id="39582685"/>
<gene>
    <name evidence="1" type="ORF">SODALDRAFT_359782</name>
</gene>
<keyword evidence="2" id="KW-1185">Reference proteome</keyword>
<dbReference type="RefSeq" id="XP_028466482.1">
    <property type="nucleotide sequence ID" value="XM_028614207.1"/>
</dbReference>
<dbReference type="AlphaFoldDB" id="A0A3N2PWB6"/>